<organism evidence="1 2">
    <name type="scientific">Solanum tuberosum</name>
    <name type="common">Potato</name>
    <dbReference type="NCBI Taxonomy" id="4113"/>
    <lineage>
        <taxon>Eukaryota</taxon>
        <taxon>Viridiplantae</taxon>
        <taxon>Streptophyta</taxon>
        <taxon>Embryophyta</taxon>
        <taxon>Tracheophyta</taxon>
        <taxon>Spermatophyta</taxon>
        <taxon>Magnoliopsida</taxon>
        <taxon>eudicotyledons</taxon>
        <taxon>Gunneridae</taxon>
        <taxon>Pentapetalae</taxon>
        <taxon>asterids</taxon>
        <taxon>lamiids</taxon>
        <taxon>Solanales</taxon>
        <taxon>Solanaceae</taxon>
        <taxon>Solanoideae</taxon>
        <taxon>Solaneae</taxon>
        <taxon>Solanum</taxon>
    </lineage>
</organism>
<evidence type="ECO:0000313" key="2">
    <source>
        <dbReference type="Proteomes" id="UP000826656"/>
    </source>
</evidence>
<evidence type="ECO:0000313" key="1">
    <source>
        <dbReference type="EMBL" id="KAH0748197.1"/>
    </source>
</evidence>
<dbReference type="Proteomes" id="UP000826656">
    <property type="component" value="Unassembled WGS sequence"/>
</dbReference>
<keyword evidence="2" id="KW-1185">Reference proteome</keyword>
<name>A0ABQ7UF40_SOLTU</name>
<accession>A0ABQ7UF40</accession>
<proteinExistence type="predicted"/>
<reference evidence="1 2" key="1">
    <citation type="journal article" date="2021" name="bioRxiv">
        <title>Chromosome-scale and haplotype-resolved genome assembly of a tetraploid potato cultivar.</title>
        <authorList>
            <person name="Sun H."/>
            <person name="Jiao W.-B."/>
            <person name="Krause K."/>
            <person name="Campoy J.A."/>
            <person name="Goel M."/>
            <person name="Folz-Donahue K."/>
            <person name="Kukat C."/>
            <person name="Huettel B."/>
            <person name="Schneeberger K."/>
        </authorList>
    </citation>
    <scope>NUCLEOTIDE SEQUENCE [LARGE SCALE GENOMIC DNA]</scope>
    <source>
        <strain evidence="1">SolTubOtavaFocal</strain>
        <tissue evidence="1">Leaves</tissue>
    </source>
</reference>
<sequence length="181" mass="20481">MASSVGKSLHLDMATINKTKPSCAKVKVQVDILADFPKVIEVEVVNEEYKTSWVDKINIRYDMFPAYDKNRDAIITWEEVPLIRVGKHFKRWHPTNKVFPEHNHEEKNNGVNVVNTGNSFVALVEDNVNKVIHLNSDAYTSTTRNAGNATSKEVVLPKSINDNGIANKENADRDWVTKTFT</sequence>
<gene>
    <name evidence="1" type="ORF">KY290_027429</name>
</gene>
<comment type="caution">
    <text evidence="1">The sequence shown here is derived from an EMBL/GenBank/DDBJ whole genome shotgun (WGS) entry which is preliminary data.</text>
</comment>
<protein>
    <submittedName>
        <fullName evidence="1">Uncharacterized protein</fullName>
    </submittedName>
</protein>
<dbReference type="EMBL" id="JAIVGD010000019">
    <property type="protein sequence ID" value="KAH0748197.1"/>
    <property type="molecule type" value="Genomic_DNA"/>
</dbReference>